<evidence type="ECO:0008006" key="4">
    <source>
        <dbReference type="Google" id="ProtNLM"/>
    </source>
</evidence>
<dbReference type="OrthoDB" id="9801221at2"/>
<gene>
    <name evidence="2" type="ORF">DSCA_55510</name>
</gene>
<proteinExistence type="predicted"/>
<dbReference type="RefSeq" id="WP_155319428.1">
    <property type="nucleotide sequence ID" value="NZ_AP021874.1"/>
</dbReference>
<dbReference type="Proteomes" id="UP000427906">
    <property type="component" value="Chromosome"/>
</dbReference>
<keyword evidence="1" id="KW-0472">Membrane</keyword>
<feature type="transmembrane region" description="Helical" evidence="1">
    <location>
        <begin position="71"/>
        <end position="90"/>
    </location>
</feature>
<dbReference type="EMBL" id="AP021874">
    <property type="protein sequence ID" value="BBO71621.1"/>
    <property type="molecule type" value="Genomic_DNA"/>
</dbReference>
<sequence>MNCPQCGCEQADGGSECPRCGIVFAKWRQRWTSPRPGSAAVREAADDTDREPGFWETLLFHTPAEVNPIPWGARLFLLAVLTLWGVKFIFSPIDAQATLSSLWHLINLPFHEAGHIFFRPFGPVMTSLGGSLMQLLMPAICLVVFLIKTRDPFAGSFSLWWMGQNFIDLAPYIDDARSLSMPLLGGNVGRHSPYGFHDWEFILRETGLIRFDHTIARLSHGAGALLMASAVAWGAFLLVRQYGMLQRRPR</sequence>
<keyword evidence="1" id="KW-1133">Transmembrane helix</keyword>
<evidence type="ECO:0000313" key="3">
    <source>
        <dbReference type="Proteomes" id="UP000427906"/>
    </source>
</evidence>
<accession>A0A5K7YX03</accession>
<keyword evidence="1" id="KW-0812">Transmembrane</keyword>
<protein>
    <recommendedName>
        <fullName evidence="4">Zinc ribbon domain-containing protein</fullName>
    </recommendedName>
</protein>
<dbReference type="KEGG" id="dalk:DSCA_55510"/>
<evidence type="ECO:0000256" key="1">
    <source>
        <dbReference type="SAM" id="Phobius"/>
    </source>
</evidence>
<keyword evidence="3" id="KW-1185">Reference proteome</keyword>
<evidence type="ECO:0000313" key="2">
    <source>
        <dbReference type="EMBL" id="BBO71621.1"/>
    </source>
</evidence>
<name>A0A5K7YX03_9BACT</name>
<reference evidence="2 3" key="1">
    <citation type="submission" date="2019-11" db="EMBL/GenBank/DDBJ databases">
        <title>Comparative genomics of hydrocarbon-degrading Desulfosarcina strains.</title>
        <authorList>
            <person name="Watanabe M."/>
            <person name="Kojima H."/>
            <person name="Fukui M."/>
        </authorList>
    </citation>
    <scope>NUCLEOTIDE SEQUENCE [LARGE SCALE GENOMIC DNA]</scope>
    <source>
        <strain evidence="2 3">PL12</strain>
    </source>
</reference>
<feature type="transmembrane region" description="Helical" evidence="1">
    <location>
        <begin position="218"/>
        <end position="239"/>
    </location>
</feature>
<organism evidence="2 3">
    <name type="scientific">Desulfosarcina alkanivorans</name>
    <dbReference type="NCBI Taxonomy" id="571177"/>
    <lineage>
        <taxon>Bacteria</taxon>
        <taxon>Pseudomonadati</taxon>
        <taxon>Thermodesulfobacteriota</taxon>
        <taxon>Desulfobacteria</taxon>
        <taxon>Desulfobacterales</taxon>
        <taxon>Desulfosarcinaceae</taxon>
        <taxon>Desulfosarcina</taxon>
    </lineage>
</organism>
<dbReference type="AlphaFoldDB" id="A0A5K7YX03"/>
<feature type="transmembrane region" description="Helical" evidence="1">
    <location>
        <begin position="128"/>
        <end position="147"/>
    </location>
</feature>